<dbReference type="AlphaFoldDB" id="A0A1G4G3X5"/>
<keyword evidence="5" id="KW-0998">Cell outer membrane</keyword>
<reference evidence="8 9" key="1">
    <citation type="submission" date="2016-08" db="EMBL/GenBank/DDBJ databases">
        <authorList>
            <person name="Seilhamer J.J."/>
        </authorList>
    </citation>
    <scope>NUCLEOTIDE SEQUENCE [LARGE SCALE GENOMIC DNA]</scope>
    <source>
        <strain evidence="8">ING2-E5A</strain>
    </source>
</reference>
<evidence type="ECO:0000259" key="7">
    <source>
        <dbReference type="Pfam" id="PF14322"/>
    </source>
</evidence>
<evidence type="ECO:0000259" key="6">
    <source>
        <dbReference type="Pfam" id="PF07980"/>
    </source>
</evidence>
<evidence type="ECO:0000256" key="1">
    <source>
        <dbReference type="ARBA" id="ARBA00004442"/>
    </source>
</evidence>
<dbReference type="Proteomes" id="UP000178485">
    <property type="component" value="Chromosome i"/>
</dbReference>
<keyword evidence="4" id="KW-0472">Membrane</keyword>
<accession>A0A1G4G3X5</accession>
<dbReference type="InterPro" id="IPR033985">
    <property type="entry name" value="SusD-like_N"/>
</dbReference>
<gene>
    <name evidence="8" type="ORF">ING2E5A_0401</name>
</gene>
<dbReference type="RefSeq" id="WP_071135953.1">
    <property type="nucleotide sequence ID" value="NZ_DUQN01000071.1"/>
</dbReference>
<comment type="similarity">
    <text evidence="2">Belongs to the SusD family.</text>
</comment>
<dbReference type="Pfam" id="PF07980">
    <property type="entry name" value="SusD_RagB"/>
    <property type="match status" value="1"/>
</dbReference>
<name>A0A1G4G3X5_9BACT</name>
<feature type="domain" description="SusD-like N-terminal" evidence="7">
    <location>
        <begin position="40"/>
        <end position="222"/>
    </location>
</feature>
<keyword evidence="3" id="KW-0732">Signal</keyword>
<dbReference type="CDD" id="cd08977">
    <property type="entry name" value="SusD"/>
    <property type="match status" value="1"/>
</dbReference>
<protein>
    <submittedName>
        <fullName evidence="8">SusD-like protein BACOVA_02651</fullName>
    </submittedName>
</protein>
<dbReference type="InterPro" id="IPR011990">
    <property type="entry name" value="TPR-like_helical_dom_sf"/>
</dbReference>
<dbReference type="Pfam" id="PF14322">
    <property type="entry name" value="SusD-like_3"/>
    <property type="match status" value="1"/>
</dbReference>
<dbReference type="InterPro" id="IPR012944">
    <property type="entry name" value="SusD_RagB_dom"/>
</dbReference>
<dbReference type="Gene3D" id="1.25.40.390">
    <property type="match status" value="1"/>
</dbReference>
<comment type="subcellular location">
    <subcellularLocation>
        <location evidence="1">Cell outer membrane</location>
    </subcellularLocation>
</comment>
<evidence type="ECO:0000256" key="2">
    <source>
        <dbReference type="ARBA" id="ARBA00006275"/>
    </source>
</evidence>
<evidence type="ECO:0000313" key="8">
    <source>
        <dbReference type="EMBL" id="SCM55473.1"/>
    </source>
</evidence>
<evidence type="ECO:0000256" key="3">
    <source>
        <dbReference type="ARBA" id="ARBA00022729"/>
    </source>
</evidence>
<organism evidence="8 9">
    <name type="scientific">Petrimonas mucosa</name>
    <dbReference type="NCBI Taxonomy" id="1642646"/>
    <lineage>
        <taxon>Bacteria</taxon>
        <taxon>Pseudomonadati</taxon>
        <taxon>Bacteroidota</taxon>
        <taxon>Bacteroidia</taxon>
        <taxon>Bacteroidales</taxon>
        <taxon>Dysgonomonadaceae</taxon>
        <taxon>Petrimonas</taxon>
    </lineage>
</organism>
<proteinExistence type="inferred from homology"/>
<dbReference type="SUPFAM" id="SSF48452">
    <property type="entry name" value="TPR-like"/>
    <property type="match status" value="1"/>
</dbReference>
<evidence type="ECO:0000256" key="4">
    <source>
        <dbReference type="ARBA" id="ARBA00023136"/>
    </source>
</evidence>
<dbReference type="EMBL" id="LT608328">
    <property type="protein sequence ID" value="SCM55473.1"/>
    <property type="molecule type" value="Genomic_DNA"/>
</dbReference>
<feature type="domain" description="RagB/SusD" evidence="6">
    <location>
        <begin position="271"/>
        <end position="490"/>
    </location>
</feature>
<sequence length="492" mass="56593">MKYIYKVLLFFVAITLLNGCHDSFLEEKVFSNITPLNFYKTEQDAKAALTSVYNTMRSANAWQRQIVLAGEYPSEASWPNFSGEAWRTEMDQFTWSASSGPFYQIWSQLYVMVNRANTVLMYVDNINFTTPGMKEQIIGETRFLRGLAYLYLVRFFENVPLKTEENMNELEPTNEGTADAVWELIFSDFEYAKNNLKPKYTGADVGRATSGAAQTMLTKAYLSYAGRPWFKSEYWSKAAQEAKSVIDNTSYGYDLEQDYSSVFALSNEHGPEYIFSVEYLSNKAVGWDFQTFTGIRNGDQQRLGGWSSLCVEEEFFETMDVSDKRREKTFVLSYQGYSNPEITYTYPGNISLPHYNKYQDRDDVGSGTGDYGQNFYITRFSDLLLMHSEAENEVNGPTATAVSGINRVRERAGLAPLVPSNFTKESLREAIYQERLWELCAEGHAWFDMKRMNLMKQRITKYSVEDKHYVFPIPQNELDANPNLKQNSEYGN</sequence>
<dbReference type="GO" id="GO:0009279">
    <property type="term" value="C:cell outer membrane"/>
    <property type="evidence" value="ECO:0007669"/>
    <property type="project" value="UniProtKB-SubCell"/>
</dbReference>
<evidence type="ECO:0000256" key="5">
    <source>
        <dbReference type="ARBA" id="ARBA00023237"/>
    </source>
</evidence>
<dbReference type="KEGG" id="pmuc:ING2E5A_0401"/>
<keyword evidence="9" id="KW-1185">Reference proteome</keyword>
<evidence type="ECO:0000313" key="9">
    <source>
        <dbReference type="Proteomes" id="UP000178485"/>
    </source>
</evidence>
<dbReference type="STRING" id="1642646.ING2E5A_0401"/>